<sequence length="135" mass="14932">MSRGARKDSGSRLRRASRGSNQSAVITVIALGYAKLWRARIGFDDRYEIYVCSGMRGGFGRAGTTIGGAYLTDTNTALRTIRHESVHADQWARYGASFAIRYLLEERRHPKAGNKFEIEAGLVDGGYTKSSDPRV</sequence>
<accession>A0A5A7SI99</accession>
<gene>
    <name evidence="1" type="ORF">FOY51_05115</name>
</gene>
<protein>
    <recommendedName>
        <fullName evidence="3">Fe-S oxidoreductase</fullName>
    </recommendedName>
</protein>
<evidence type="ECO:0000313" key="2">
    <source>
        <dbReference type="Proteomes" id="UP000322244"/>
    </source>
</evidence>
<dbReference type="OrthoDB" id="5191158at2"/>
<keyword evidence="2" id="KW-1185">Reference proteome</keyword>
<comment type="caution">
    <text evidence="1">The sequence shown here is derived from an EMBL/GenBank/DDBJ whole genome shotgun (WGS) entry which is preliminary data.</text>
</comment>
<proteinExistence type="predicted"/>
<evidence type="ECO:0008006" key="3">
    <source>
        <dbReference type="Google" id="ProtNLM"/>
    </source>
</evidence>
<evidence type="ECO:0000313" key="1">
    <source>
        <dbReference type="EMBL" id="KAA0023961.1"/>
    </source>
</evidence>
<organism evidence="1 2">
    <name type="scientific">Antrihabitans cavernicola</name>
    <dbReference type="NCBI Taxonomy" id="2495913"/>
    <lineage>
        <taxon>Bacteria</taxon>
        <taxon>Bacillati</taxon>
        <taxon>Actinomycetota</taxon>
        <taxon>Actinomycetes</taxon>
        <taxon>Mycobacteriales</taxon>
        <taxon>Nocardiaceae</taxon>
        <taxon>Antrihabitans</taxon>
    </lineage>
</organism>
<dbReference type="AlphaFoldDB" id="A0A5A7SI99"/>
<dbReference type="Proteomes" id="UP000322244">
    <property type="component" value="Unassembled WGS sequence"/>
</dbReference>
<dbReference type="RefSeq" id="WP_149429121.1">
    <property type="nucleotide sequence ID" value="NZ_VLNY01000002.1"/>
</dbReference>
<dbReference type="EMBL" id="VLNY01000002">
    <property type="protein sequence ID" value="KAA0023961.1"/>
    <property type="molecule type" value="Genomic_DNA"/>
</dbReference>
<name>A0A5A7SI99_9NOCA</name>
<reference evidence="1 2" key="1">
    <citation type="submission" date="2019-07" db="EMBL/GenBank/DDBJ databases">
        <title>Rhodococcus cavernicolus sp. nov., isolated from a cave.</title>
        <authorList>
            <person name="Lee S.D."/>
        </authorList>
    </citation>
    <scope>NUCLEOTIDE SEQUENCE [LARGE SCALE GENOMIC DNA]</scope>
    <source>
        <strain evidence="1 2">C1-24</strain>
    </source>
</reference>